<evidence type="ECO:0008006" key="4">
    <source>
        <dbReference type="Google" id="ProtNLM"/>
    </source>
</evidence>
<dbReference type="EMBL" id="BJCL01000003">
    <property type="protein sequence ID" value="GCL62535.1"/>
    <property type="molecule type" value="Genomic_DNA"/>
</dbReference>
<evidence type="ECO:0000313" key="3">
    <source>
        <dbReference type="Proteomes" id="UP000301751"/>
    </source>
</evidence>
<dbReference type="AlphaFoldDB" id="A0A480AS57"/>
<name>A0A480AS57_9BURK</name>
<gene>
    <name evidence="2" type="ORF">AQPW35_16160</name>
</gene>
<evidence type="ECO:0000313" key="2">
    <source>
        <dbReference type="EMBL" id="GCL62535.1"/>
    </source>
</evidence>
<dbReference type="InterPro" id="IPR023994">
    <property type="entry name" value="NiFe-hyd_HybE"/>
</dbReference>
<sequence>MNTRVAVLQAVFTEIAETRMAGLPVCNPRLEVEALGFEPVRQADLRASGLAGPAAVADGRHWLPPLCLGVLVTPWFMNLVCLPLLRDDRCPPTGQARLLHIGGHALPFLSSHEPDLGSFGCCSLFSPMQDFASAAAARATAMAVLEALRRPAAGLQDGAVPPAGVPTLVVPQPAAVQAGSPPSRRGFLFGRTASPGATA</sequence>
<dbReference type="RefSeq" id="WP_137732285.1">
    <property type="nucleotide sequence ID" value="NZ_BJCL01000003.1"/>
</dbReference>
<accession>A0A480AS57</accession>
<dbReference type="Gene3D" id="3.30.1460.40">
    <property type="entry name" value="[NiFe]-hydrogenase assembly chaperone, HybE"/>
    <property type="match status" value="1"/>
</dbReference>
<feature type="region of interest" description="Disordered" evidence="1">
    <location>
        <begin position="175"/>
        <end position="199"/>
    </location>
</feature>
<reference evidence="3" key="1">
    <citation type="submission" date="2019-03" db="EMBL/GenBank/DDBJ databases">
        <title>Aquabacterium pictum sp.nov., the first bacteriochlorophyll a-containing freshwater bacterium in the genus Aquabacterium of the class Betaproteobacteria.</title>
        <authorList>
            <person name="Hirose S."/>
            <person name="Tank M."/>
            <person name="Hara E."/>
            <person name="Tamaki H."/>
            <person name="Takaichi S."/>
            <person name="Haruta S."/>
            <person name="Hanada S."/>
        </authorList>
    </citation>
    <scope>NUCLEOTIDE SEQUENCE [LARGE SCALE GENOMIC DNA]</scope>
    <source>
        <strain evidence="3">W35</strain>
    </source>
</reference>
<dbReference type="OrthoDB" id="7060130at2"/>
<evidence type="ECO:0000256" key="1">
    <source>
        <dbReference type="SAM" id="MobiDB-lite"/>
    </source>
</evidence>
<organism evidence="2 3">
    <name type="scientific">Pseudaquabacterium pictum</name>
    <dbReference type="NCBI Taxonomy" id="2315236"/>
    <lineage>
        <taxon>Bacteria</taxon>
        <taxon>Pseudomonadati</taxon>
        <taxon>Pseudomonadota</taxon>
        <taxon>Betaproteobacteria</taxon>
        <taxon>Burkholderiales</taxon>
        <taxon>Sphaerotilaceae</taxon>
        <taxon>Pseudaquabacterium</taxon>
    </lineage>
</organism>
<comment type="caution">
    <text evidence="2">The sequence shown here is derived from an EMBL/GenBank/DDBJ whole genome shotgun (WGS) entry which is preliminary data.</text>
</comment>
<dbReference type="InterPro" id="IPR038530">
    <property type="entry name" value="NiFe-hyd_HybE_sf"/>
</dbReference>
<keyword evidence="3" id="KW-1185">Reference proteome</keyword>
<dbReference type="NCBIfam" id="TIGR03993">
    <property type="entry name" value="hydrog_HybE"/>
    <property type="match status" value="1"/>
</dbReference>
<dbReference type="Pfam" id="PF11939">
    <property type="entry name" value="NiFe-hyd_HybE"/>
    <property type="match status" value="1"/>
</dbReference>
<dbReference type="Proteomes" id="UP000301751">
    <property type="component" value="Unassembled WGS sequence"/>
</dbReference>
<protein>
    <recommendedName>
        <fullName evidence="4">[NiFe]-hydrogenase assembly, chaperone, HybE</fullName>
    </recommendedName>
</protein>
<proteinExistence type="predicted"/>